<accession>A0A8K0JLH6</accession>
<gene>
    <name evidence="2" type="ORF">FFLO_03145</name>
</gene>
<reference evidence="2" key="1">
    <citation type="submission" date="2020-04" db="EMBL/GenBank/DDBJ databases">
        <title>Analysis of mating type loci in Filobasidium floriforme.</title>
        <authorList>
            <person name="Nowrousian M."/>
        </authorList>
    </citation>
    <scope>NUCLEOTIDE SEQUENCE</scope>
    <source>
        <strain evidence="2">CBS 6242</strain>
    </source>
</reference>
<evidence type="ECO:0000313" key="3">
    <source>
        <dbReference type="Proteomes" id="UP000812966"/>
    </source>
</evidence>
<dbReference type="PANTHER" id="PTHR34315">
    <property type="match status" value="1"/>
</dbReference>
<dbReference type="Gene3D" id="2.60.130.10">
    <property type="entry name" value="Aromatic compound dioxygenase"/>
    <property type="match status" value="1"/>
</dbReference>
<protein>
    <recommendedName>
        <fullName evidence="4">Intradiol ring-cleavage dioxygenases domain-containing protein</fullName>
    </recommendedName>
</protein>
<feature type="chain" id="PRO_5035421635" description="Intradiol ring-cleavage dioxygenases domain-containing protein" evidence="1">
    <location>
        <begin position="21"/>
        <end position="385"/>
    </location>
</feature>
<keyword evidence="3" id="KW-1185">Reference proteome</keyword>
<sequence length="385" mass="42887">MLTLFQSSIFALAGAAAVAGHSHEGPKSAEEKASLNKLKEASYLCAPQIAAYNAQRERAWAQKVLGGASYAEKRRFVEGGWEDIAQQMKSIDGAHETDSGDKRILACEAVAGSKIRNHTCVLAPEVTEGPYFHDGEHPIRSNLGELKDGLPMNMQIGLIDVNTCEPIENVLLDIWHCDALGYYAGHPRPHAHLTDEEPAKEGHRKGLLSAYPRDHDGETWLRGAQISDRNGIVEFQSIFPGYYQGRATHWHIRVHPDFEVLPNNTYIGKTLAHTGQLFVQDDINSAVDMMYPYVNNHLRTMPGRGRTRNWQDSLNIFEDSQIGGYQSMWDMHYMGSVISQGLQGFITVVINSTADYSQIKWSVEQGKDRFASKLAEPTAAVHEEL</sequence>
<dbReference type="Proteomes" id="UP000812966">
    <property type="component" value="Unassembled WGS sequence"/>
</dbReference>
<name>A0A8K0JLH6_9TREE</name>
<evidence type="ECO:0000313" key="2">
    <source>
        <dbReference type="EMBL" id="KAG7548940.1"/>
    </source>
</evidence>
<proteinExistence type="predicted"/>
<evidence type="ECO:0000256" key="1">
    <source>
        <dbReference type="SAM" id="SignalP"/>
    </source>
</evidence>
<dbReference type="PANTHER" id="PTHR34315:SF4">
    <property type="entry name" value="INTRADIOL RING-CLEAVAGE DIOXYGENASES DOMAIN-CONTAINING PROTEIN"/>
    <property type="match status" value="1"/>
</dbReference>
<dbReference type="InterPro" id="IPR015889">
    <property type="entry name" value="Intradiol_dOase_core"/>
</dbReference>
<dbReference type="OrthoDB" id="121380at2759"/>
<feature type="signal peptide" evidence="1">
    <location>
        <begin position="1"/>
        <end position="20"/>
    </location>
</feature>
<dbReference type="CDD" id="cd03457">
    <property type="entry name" value="intradiol_dioxygenase_like"/>
    <property type="match status" value="1"/>
</dbReference>
<dbReference type="EMBL" id="JABELV010000056">
    <property type="protein sequence ID" value="KAG7548940.1"/>
    <property type="molecule type" value="Genomic_DNA"/>
</dbReference>
<dbReference type="SUPFAM" id="SSF49482">
    <property type="entry name" value="Aromatic compound dioxygenase"/>
    <property type="match status" value="1"/>
</dbReference>
<evidence type="ECO:0008006" key="4">
    <source>
        <dbReference type="Google" id="ProtNLM"/>
    </source>
</evidence>
<dbReference type="AlphaFoldDB" id="A0A8K0JLH6"/>
<keyword evidence="1" id="KW-0732">Signal</keyword>
<comment type="caution">
    <text evidence="2">The sequence shown here is derived from an EMBL/GenBank/DDBJ whole genome shotgun (WGS) entry which is preliminary data.</text>
</comment>
<organism evidence="2 3">
    <name type="scientific">Filobasidium floriforme</name>
    <dbReference type="NCBI Taxonomy" id="5210"/>
    <lineage>
        <taxon>Eukaryota</taxon>
        <taxon>Fungi</taxon>
        <taxon>Dikarya</taxon>
        <taxon>Basidiomycota</taxon>
        <taxon>Agaricomycotina</taxon>
        <taxon>Tremellomycetes</taxon>
        <taxon>Filobasidiales</taxon>
        <taxon>Filobasidiaceae</taxon>
        <taxon>Filobasidium</taxon>
    </lineage>
</organism>
<dbReference type="GO" id="GO:0005506">
    <property type="term" value="F:iron ion binding"/>
    <property type="evidence" value="ECO:0007669"/>
    <property type="project" value="InterPro"/>
</dbReference>
<dbReference type="GO" id="GO:0016702">
    <property type="term" value="F:oxidoreductase activity, acting on single donors with incorporation of molecular oxygen, incorporation of two atoms of oxygen"/>
    <property type="evidence" value="ECO:0007669"/>
    <property type="project" value="InterPro"/>
</dbReference>